<name>D2V8X9_NAEGR</name>
<sequence length="393" mass="45837">MEKSDKDLGRVWFRENDFERIGILHYNNRQDLNLIIDQSIDHHEIVMEFQIFSEQFKYEMEIYTQSIQNNQIFHNLFVKYDQSIVRFCKQVLKDYENQQEFAQVLSFLQRLAKDLRIKEKRSRVANGIMNFWVERVVNLSNVTNLSACNNSKNSHGSFYAESGKNGEWNYNFSGNGWNGGITVMGTDSSNGKKVSFETEKLSIFPEDLEPGRIYEEKLFIDRLAHVEFRFQYIPETKQLGMQELPKRTKVEWPKGESTDLNGRNVFSIGKFLKLHLLSSFVEKKTRIESMLIGEYETIRFILNAKCDLDDSSDFMKEIAEKKPISTTEITNLLSNTTFDKIILVEGRIFASIFAWKQNVKIVLTCLFAEATPFEIAKSFLLDTLQNAEIVTFE</sequence>
<gene>
    <name evidence="1" type="ORF">NAEGRDRAFT_65321</name>
</gene>
<protein>
    <submittedName>
        <fullName evidence="1">Predicted protein</fullName>
    </submittedName>
</protein>
<dbReference type="KEGG" id="ngr:NAEGRDRAFT_65321"/>
<dbReference type="AlphaFoldDB" id="D2V8X9"/>
<evidence type="ECO:0000313" key="2">
    <source>
        <dbReference type="Proteomes" id="UP000006671"/>
    </source>
</evidence>
<evidence type="ECO:0000313" key="1">
    <source>
        <dbReference type="EMBL" id="EFC46880.1"/>
    </source>
</evidence>
<organism evidence="2">
    <name type="scientific">Naegleria gruberi</name>
    <name type="common">Amoeba</name>
    <dbReference type="NCBI Taxonomy" id="5762"/>
    <lineage>
        <taxon>Eukaryota</taxon>
        <taxon>Discoba</taxon>
        <taxon>Heterolobosea</taxon>
        <taxon>Tetramitia</taxon>
        <taxon>Eutetramitia</taxon>
        <taxon>Vahlkampfiidae</taxon>
        <taxon>Naegleria</taxon>
    </lineage>
</organism>
<reference evidence="1 2" key="1">
    <citation type="journal article" date="2010" name="Cell">
        <title>The genome of Naegleria gruberi illuminates early eukaryotic versatility.</title>
        <authorList>
            <person name="Fritz-Laylin L.K."/>
            <person name="Prochnik S.E."/>
            <person name="Ginger M.L."/>
            <person name="Dacks J.B."/>
            <person name="Carpenter M.L."/>
            <person name="Field M.C."/>
            <person name="Kuo A."/>
            <person name="Paredez A."/>
            <person name="Chapman J."/>
            <person name="Pham J."/>
            <person name="Shu S."/>
            <person name="Neupane R."/>
            <person name="Cipriano M."/>
            <person name="Mancuso J."/>
            <person name="Tu H."/>
            <person name="Salamov A."/>
            <person name="Lindquist E."/>
            <person name="Shapiro H."/>
            <person name="Lucas S."/>
            <person name="Grigoriev I.V."/>
            <person name="Cande W.Z."/>
            <person name="Fulton C."/>
            <person name="Rokhsar D.S."/>
            <person name="Dawson S.C."/>
        </authorList>
    </citation>
    <scope>NUCLEOTIDE SEQUENCE [LARGE SCALE GENOMIC DNA]</scope>
    <source>
        <strain evidence="1 2">NEG-M</strain>
    </source>
</reference>
<dbReference type="Proteomes" id="UP000006671">
    <property type="component" value="Unassembled WGS sequence"/>
</dbReference>
<dbReference type="InParanoid" id="D2V8X9"/>
<accession>D2V8X9</accession>
<dbReference type="VEuPathDB" id="AmoebaDB:NAEGRDRAFT_65321"/>
<dbReference type="RefSeq" id="XP_002679624.1">
    <property type="nucleotide sequence ID" value="XM_002679578.1"/>
</dbReference>
<keyword evidence="2" id="KW-1185">Reference proteome</keyword>
<dbReference type="EMBL" id="GG738857">
    <property type="protein sequence ID" value="EFC46880.1"/>
    <property type="molecule type" value="Genomic_DNA"/>
</dbReference>
<proteinExistence type="predicted"/>
<dbReference type="GeneID" id="8848789"/>